<dbReference type="Proteomes" id="UP000245119">
    <property type="component" value="Linkage Group LG9"/>
</dbReference>
<dbReference type="OrthoDB" id="10059613at2759"/>
<dbReference type="AlphaFoldDB" id="A0A2T7NVV3"/>
<keyword evidence="2" id="KW-1185">Reference proteome</keyword>
<dbReference type="PANTHER" id="PTHR45749:SF21">
    <property type="entry name" value="DUF4371 DOMAIN-CONTAINING PROTEIN"/>
    <property type="match status" value="1"/>
</dbReference>
<accession>A0A2T7NVV3</accession>
<name>A0A2T7NVV3_POMCA</name>
<reference evidence="1 2" key="1">
    <citation type="submission" date="2018-04" db="EMBL/GenBank/DDBJ databases">
        <title>The genome of golden apple snail Pomacea canaliculata provides insight into stress tolerance and invasive adaptation.</title>
        <authorList>
            <person name="Liu C."/>
            <person name="Liu B."/>
            <person name="Ren Y."/>
            <person name="Zhang Y."/>
            <person name="Wang H."/>
            <person name="Li S."/>
            <person name="Jiang F."/>
            <person name="Yin L."/>
            <person name="Zhang G."/>
            <person name="Qian W."/>
            <person name="Fan W."/>
        </authorList>
    </citation>
    <scope>NUCLEOTIDE SEQUENCE [LARGE SCALE GENOMIC DNA]</scope>
    <source>
        <strain evidence="1">SZHN2017</strain>
        <tissue evidence="1">Muscle</tissue>
    </source>
</reference>
<dbReference type="EMBL" id="PZQS01000009">
    <property type="protein sequence ID" value="PVD25300.1"/>
    <property type="molecule type" value="Genomic_DNA"/>
</dbReference>
<evidence type="ECO:0008006" key="3">
    <source>
        <dbReference type="Google" id="ProtNLM"/>
    </source>
</evidence>
<dbReference type="PANTHER" id="PTHR45749">
    <property type="match status" value="1"/>
</dbReference>
<evidence type="ECO:0000313" key="2">
    <source>
        <dbReference type="Proteomes" id="UP000245119"/>
    </source>
</evidence>
<sequence>MNELKSLVFLLRQALPIRGHDDDEGNLHRCLKICFSEHKWTEDGRYLSPEIVNEHSTLRSVLADIRPANWFAILADETRDISNREQLVICIRWVTEQYEVLEEPVETLEVVSEGRDEYARRASGPLALMQQFSTFVGLSLARTPRQADYAMHHAFPGRDKFHDGLTMAQRDIGVIAGSHYTHDGASSALCLPLYPVFQNYSEVSEVTWISGAEYKVSNHPSNNLNPSCAVCRAARAATIMVPATSSCYTGWTLEYTGIRMAELYGHKVATEFICADSALEPALCPPYIESEVLSCVVCSK</sequence>
<gene>
    <name evidence="1" type="ORF">C0Q70_15800</name>
</gene>
<comment type="caution">
    <text evidence="1">The sequence shown here is derived from an EMBL/GenBank/DDBJ whole genome shotgun (WGS) entry which is preliminary data.</text>
</comment>
<evidence type="ECO:0000313" key="1">
    <source>
        <dbReference type="EMBL" id="PVD25300.1"/>
    </source>
</evidence>
<proteinExistence type="predicted"/>
<organism evidence="1 2">
    <name type="scientific">Pomacea canaliculata</name>
    <name type="common">Golden apple snail</name>
    <dbReference type="NCBI Taxonomy" id="400727"/>
    <lineage>
        <taxon>Eukaryota</taxon>
        <taxon>Metazoa</taxon>
        <taxon>Spiralia</taxon>
        <taxon>Lophotrochozoa</taxon>
        <taxon>Mollusca</taxon>
        <taxon>Gastropoda</taxon>
        <taxon>Caenogastropoda</taxon>
        <taxon>Architaenioglossa</taxon>
        <taxon>Ampullarioidea</taxon>
        <taxon>Ampullariidae</taxon>
        <taxon>Pomacea</taxon>
    </lineage>
</organism>
<protein>
    <recommendedName>
        <fullName evidence="3">DUF4371 domain-containing protein</fullName>
    </recommendedName>
</protein>